<evidence type="ECO:0000313" key="6">
    <source>
        <dbReference type="EMBL" id="RKN04598.1"/>
    </source>
</evidence>
<dbReference type="GO" id="GO:0016491">
    <property type="term" value="F:oxidoreductase activity"/>
    <property type="evidence" value="ECO:0007669"/>
    <property type="project" value="UniProtKB-KW"/>
</dbReference>
<evidence type="ECO:0000313" key="8">
    <source>
        <dbReference type="Proteomes" id="UP000268652"/>
    </source>
</evidence>
<comment type="cofactor">
    <cofactor evidence="1">
        <name>FAD</name>
        <dbReference type="ChEBI" id="CHEBI:57692"/>
    </cofactor>
</comment>
<dbReference type="InterPro" id="IPR016171">
    <property type="entry name" value="Vanillyl_alc_oxidase_C-sub2"/>
</dbReference>
<dbReference type="InterPro" id="IPR051914">
    <property type="entry name" value="FAD-linked_OxidoTrans_Type4"/>
</dbReference>
<dbReference type="Pfam" id="PF01565">
    <property type="entry name" value="FAD_binding_4"/>
    <property type="match status" value="1"/>
</dbReference>
<dbReference type="SUPFAM" id="SSF56176">
    <property type="entry name" value="FAD-binding/transporter-associated domain-like"/>
    <property type="match status" value="1"/>
</dbReference>
<keyword evidence="2" id="KW-0285">Flavoprotein</keyword>
<dbReference type="InterPro" id="IPR004113">
    <property type="entry name" value="FAD-bd_oxidored_4_C"/>
</dbReference>
<gene>
    <name evidence="7" type="ORF">D7318_27125</name>
    <name evidence="6" type="ORF">D7319_27720</name>
</gene>
<dbReference type="InterPro" id="IPR016164">
    <property type="entry name" value="FAD-linked_Oxase-like_C"/>
</dbReference>
<dbReference type="RefSeq" id="WP_120699861.1">
    <property type="nucleotide sequence ID" value="NZ_RBDX01000034.1"/>
</dbReference>
<dbReference type="EMBL" id="RBDX01000034">
    <property type="protein sequence ID" value="RKN04598.1"/>
    <property type="molecule type" value="Genomic_DNA"/>
</dbReference>
<dbReference type="Gene3D" id="1.10.45.10">
    <property type="entry name" value="Vanillyl-alcohol Oxidase, Chain A, domain 4"/>
    <property type="match status" value="1"/>
</dbReference>
<accession>A0A3A9VUL5</accession>
<evidence type="ECO:0000313" key="7">
    <source>
        <dbReference type="EMBL" id="RKN15555.1"/>
    </source>
</evidence>
<evidence type="ECO:0000256" key="4">
    <source>
        <dbReference type="ARBA" id="ARBA00023002"/>
    </source>
</evidence>
<keyword evidence="4" id="KW-0560">Oxidoreductase</keyword>
<dbReference type="SUPFAM" id="SSF55103">
    <property type="entry name" value="FAD-linked oxidases, C-terminal domain"/>
    <property type="match status" value="1"/>
</dbReference>
<sequence>MTGGAVARAGELAALARAVRPGALSTDPGDRARVAVDRSGHRQEGLPLAVVRAGAVDDVVATVRWAAAHRVPVVPRGAGTGLAGGATAGAGSVVLDLGGMDRILAIHPGDGIAEVEPGVITAELDRAAREVGLRYTPDPASAALSTVGGNIATNAGGLHCVKYGVTRDAVLALDLVLADGTLLRTGRRTVKGVAGYDLTSLVTGSEGTLAVVVGATLRLHPLPAATGTAAAYFASPEEAAAACAAVLDAGLRPSVLEFLDARTLGAIHRAGGEVPATGETFVLARTDGFAAAAEIEAVHAVLRRTATRAEYTGDPAAADRLLAVRRAALPAVERLGRVLIEDIAVPRSRLAEAAGALTALADRTGVPVFTFAHAGEGNIHPLVLAGGQDPAAVRETVDEVFRLALRLGGTITGEHGVGTLKRAWLDAELGPAARSLHVRIKQALDPLGILNPGKAI</sequence>
<dbReference type="OrthoDB" id="9811557at2"/>
<dbReference type="PROSITE" id="PS51387">
    <property type="entry name" value="FAD_PCMH"/>
    <property type="match status" value="1"/>
</dbReference>
<dbReference type="GO" id="GO:0071949">
    <property type="term" value="F:FAD binding"/>
    <property type="evidence" value="ECO:0007669"/>
    <property type="project" value="InterPro"/>
</dbReference>
<dbReference type="FunFam" id="1.10.45.10:FF:000001">
    <property type="entry name" value="D-lactate dehydrogenase mitochondrial"/>
    <property type="match status" value="1"/>
</dbReference>
<evidence type="ECO:0000256" key="3">
    <source>
        <dbReference type="ARBA" id="ARBA00022827"/>
    </source>
</evidence>
<dbReference type="PANTHER" id="PTHR42934">
    <property type="entry name" value="GLYCOLATE OXIDASE SUBUNIT GLCD"/>
    <property type="match status" value="1"/>
</dbReference>
<evidence type="ECO:0000256" key="1">
    <source>
        <dbReference type="ARBA" id="ARBA00001974"/>
    </source>
</evidence>
<dbReference type="Gene3D" id="3.30.465.10">
    <property type="match status" value="1"/>
</dbReference>
<feature type="domain" description="FAD-binding PCMH-type" evidence="5">
    <location>
        <begin position="43"/>
        <end position="222"/>
    </location>
</feature>
<dbReference type="Proteomes" id="UP000275024">
    <property type="component" value="Unassembled WGS sequence"/>
</dbReference>
<reference evidence="8 9" key="1">
    <citation type="submission" date="2018-09" db="EMBL/GenBank/DDBJ databases">
        <title>Streptomyces sp. nov. DS1-2, an endophytic actinomycete isolated from roots of Dendrobium scabrilingue.</title>
        <authorList>
            <person name="Kuncharoen N."/>
            <person name="Kudo T."/>
            <person name="Ohkuma M."/>
            <person name="Yuki M."/>
            <person name="Tanasupawat S."/>
        </authorList>
    </citation>
    <scope>NUCLEOTIDE SEQUENCE [LARGE SCALE GENOMIC DNA]</scope>
    <source>
        <strain evidence="6 9">AZ1-7</strain>
        <strain evidence="7 8">DS1-2</strain>
    </source>
</reference>
<dbReference type="Pfam" id="PF02913">
    <property type="entry name" value="FAD-oxidase_C"/>
    <property type="match status" value="1"/>
</dbReference>
<evidence type="ECO:0000313" key="9">
    <source>
        <dbReference type="Proteomes" id="UP000275024"/>
    </source>
</evidence>
<keyword evidence="8" id="KW-1185">Reference proteome</keyword>
<dbReference type="AlphaFoldDB" id="A0A3A9VUL5"/>
<name>A0A3A9VUL5_9ACTN</name>
<dbReference type="PANTHER" id="PTHR42934:SF2">
    <property type="entry name" value="GLYCOLATE OXIDASE SUBUNIT GLCD"/>
    <property type="match status" value="1"/>
</dbReference>
<evidence type="ECO:0000256" key="2">
    <source>
        <dbReference type="ARBA" id="ARBA00022630"/>
    </source>
</evidence>
<keyword evidence="3" id="KW-0274">FAD</keyword>
<comment type="caution">
    <text evidence="6">The sequence shown here is derived from an EMBL/GenBank/DDBJ whole genome shotgun (WGS) entry which is preliminary data.</text>
</comment>
<dbReference type="InterPro" id="IPR036318">
    <property type="entry name" value="FAD-bd_PCMH-like_sf"/>
</dbReference>
<organism evidence="6 9">
    <name type="scientific">Streptomyces radicis</name>
    <dbReference type="NCBI Taxonomy" id="1750517"/>
    <lineage>
        <taxon>Bacteria</taxon>
        <taxon>Bacillati</taxon>
        <taxon>Actinomycetota</taxon>
        <taxon>Actinomycetes</taxon>
        <taxon>Kitasatosporales</taxon>
        <taxon>Streptomycetaceae</taxon>
        <taxon>Streptomyces</taxon>
    </lineage>
</organism>
<dbReference type="Gene3D" id="3.30.70.2740">
    <property type="match status" value="1"/>
</dbReference>
<dbReference type="EMBL" id="RBDY01000032">
    <property type="protein sequence ID" value="RKN15555.1"/>
    <property type="molecule type" value="Genomic_DNA"/>
</dbReference>
<dbReference type="InterPro" id="IPR006094">
    <property type="entry name" value="Oxid_FAD_bind_N"/>
</dbReference>
<dbReference type="InterPro" id="IPR016166">
    <property type="entry name" value="FAD-bd_PCMH"/>
</dbReference>
<dbReference type="InterPro" id="IPR016169">
    <property type="entry name" value="FAD-bd_PCMH_sub2"/>
</dbReference>
<proteinExistence type="predicted"/>
<dbReference type="Proteomes" id="UP000268652">
    <property type="component" value="Unassembled WGS sequence"/>
</dbReference>
<evidence type="ECO:0000259" key="5">
    <source>
        <dbReference type="PROSITE" id="PS51387"/>
    </source>
</evidence>
<protein>
    <submittedName>
        <fullName evidence="6">FAD-binding protein</fullName>
    </submittedName>
</protein>